<proteinExistence type="predicted"/>
<feature type="region of interest" description="Disordered" evidence="5">
    <location>
        <begin position="335"/>
        <end position="382"/>
    </location>
</feature>
<dbReference type="GO" id="GO:0140664">
    <property type="term" value="F:ATP-dependent DNA damage sensor activity"/>
    <property type="evidence" value="ECO:0007669"/>
    <property type="project" value="InterPro"/>
</dbReference>
<comment type="subcellular location">
    <subcellularLocation>
        <location evidence="1 3 4">Nucleus</location>
    </subcellularLocation>
</comment>
<accession>A0A085N5Z7</accession>
<evidence type="ECO:0000259" key="7">
    <source>
        <dbReference type="PROSITE" id="PS50162"/>
    </source>
</evidence>
<dbReference type="PROSITE" id="PS50162">
    <property type="entry name" value="RECA_2"/>
    <property type="match status" value="1"/>
</dbReference>
<dbReference type="PANTHER" id="PTHR46457">
    <property type="entry name" value="DNA REPAIR PROTEIN RAD51 HOMOLOG 4"/>
    <property type="match status" value="1"/>
</dbReference>
<keyword evidence="2 3" id="KW-0539">Nucleus</keyword>
<dbReference type="InterPro" id="IPR001356">
    <property type="entry name" value="HD"/>
</dbReference>
<keyword evidence="3 4" id="KW-0371">Homeobox</keyword>
<feature type="DNA-binding region" description="Homeobox" evidence="3">
    <location>
        <begin position="588"/>
        <end position="638"/>
    </location>
</feature>
<dbReference type="GO" id="GO:0005657">
    <property type="term" value="C:replication fork"/>
    <property type="evidence" value="ECO:0007669"/>
    <property type="project" value="TreeGrafter"/>
</dbReference>
<dbReference type="Gene3D" id="1.10.10.60">
    <property type="entry name" value="Homeodomain-like"/>
    <property type="match status" value="1"/>
</dbReference>
<dbReference type="Pfam" id="PF08423">
    <property type="entry name" value="Rad51"/>
    <property type="match status" value="1"/>
</dbReference>
<dbReference type="GO" id="GO:0042148">
    <property type="term" value="P:DNA strand invasion"/>
    <property type="evidence" value="ECO:0007669"/>
    <property type="project" value="TreeGrafter"/>
</dbReference>
<dbReference type="GO" id="GO:0000723">
    <property type="term" value="P:telomere maintenance"/>
    <property type="evidence" value="ECO:0007669"/>
    <property type="project" value="TreeGrafter"/>
</dbReference>
<evidence type="ECO:0000256" key="1">
    <source>
        <dbReference type="ARBA" id="ARBA00004123"/>
    </source>
</evidence>
<dbReference type="AlphaFoldDB" id="A0A085N5Z7"/>
<evidence type="ECO:0000313" key="8">
    <source>
        <dbReference type="EMBL" id="KFD64893.1"/>
    </source>
</evidence>
<keyword evidence="3 4" id="KW-0238">DNA-binding</keyword>
<dbReference type="InterPro" id="IPR027417">
    <property type="entry name" value="P-loop_NTPase"/>
</dbReference>
<dbReference type="EMBL" id="KL367548">
    <property type="protein sequence ID" value="KFD64893.1"/>
    <property type="molecule type" value="Genomic_DNA"/>
</dbReference>
<dbReference type="Gene3D" id="3.40.50.300">
    <property type="entry name" value="P-loop containing nucleotide triphosphate hydrolases"/>
    <property type="match status" value="1"/>
</dbReference>
<dbReference type="CDD" id="cd00086">
    <property type="entry name" value="homeodomain"/>
    <property type="match status" value="1"/>
</dbReference>
<evidence type="ECO:0008006" key="9">
    <source>
        <dbReference type="Google" id="ProtNLM"/>
    </source>
</evidence>
<dbReference type="InterPro" id="IPR009057">
    <property type="entry name" value="Homeodomain-like_sf"/>
</dbReference>
<feature type="domain" description="RecA family profile 1" evidence="7">
    <location>
        <begin position="55"/>
        <end position="227"/>
    </location>
</feature>
<dbReference type="GO" id="GO:0005524">
    <property type="term" value="F:ATP binding"/>
    <property type="evidence" value="ECO:0007669"/>
    <property type="project" value="InterPro"/>
</dbReference>
<dbReference type="GO" id="GO:0033063">
    <property type="term" value="C:Rad51B-Rad51C-Rad51D-XRCC2 complex"/>
    <property type="evidence" value="ECO:0007669"/>
    <property type="project" value="TreeGrafter"/>
</dbReference>
<evidence type="ECO:0000256" key="3">
    <source>
        <dbReference type="PROSITE-ProRule" id="PRU00108"/>
    </source>
</evidence>
<reference evidence="8" key="1">
    <citation type="journal article" date="2014" name="Nat. Genet.">
        <title>Genome and transcriptome of the porcine whipworm Trichuris suis.</title>
        <authorList>
            <person name="Jex A.R."/>
            <person name="Nejsum P."/>
            <person name="Schwarz E.M."/>
            <person name="Hu L."/>
            <person name="Young N.D."/>
            <person name="Hall R.S."/>
            <person name="Korhonen P.K."/>
            <person name="Liao S."/>
            <person name="Thamsborg S."/>
            <person name="Xia J."/>
            <person name="Xu P."/>
            <person name="Wang S."/>
            <person name="Scheerlinck J.P."/>
            <person name="Hofmann A."/>
            <person name="Sternberg P.W."/>
            <person name="Wang J."/>
            <person name="Gasser R.B."/>
        </authorList>
    </citation>
    <scope>NUCLEOTIDE SEQUENCE [LARGE SCALE GENOMIC DNA]</scope>
    <source>
        <strain evidence="8">DCEP-RM93F</strain>
    </source>
</reference>
<evidence type="ECO:0000259" key="6">
    <source>
        <dbReference type="PROSITE" id="PS50071"/>
    </source>
</evidence>
<dbReference type="GO" id="GO:0000400">
    <property type="term" value="F:four-way junction DNA binding"/>
    <property type="evidence" value="ECO:0007669"/>
    <property type="project" value="TreeGrafter"/>
</dbReference>
<dbReference type="Proteomes" id="UP000030758">
    <property type="component" value="Unassembled WGS sequence"/>
</dbReference>
<organism evidence="8">
    <name type="scientific">Trichuris suis</name>
    <name type="common">pig whipworm</name>
    <dbReference type="NCBI Taxonomy" id="68888"/>
    <lineage>
        <taxon>Eukaryota</taxon>
        <taxon>Metazoa</taxon>
        <taxon>Ecdysozoa</taxon>
        <taxon>Nematoda</taxon>
        <taxon>Enoplea</taxon>
        <taxon>Dorylaimia</taxon>
        <taxon>Trichinellida</taxon>
        <taxon>Trichuridae</taxon>
        <taxon>Trichuris</taxon>
    </lineage>
</organism>
<feature type="domain" description="Homeobox" evidence="6">
    <location>
        <begin position="586"/>
        <end position="637"/>
    </location>
</feature>
<gene>
    <name evidence="8" type="ORF">M514_04500</name>
</gene>
<sequence>MSSLIAVSVPTSSWVVERRAFGTIEMAGHFRCHCSVDCHLILLSGVNLYHEICNNIAVYGCGNEQLDSMLKGGFYSNELTEVSGPVGSGKSQLCLCFMANLIANTDGRVLFIDSTGSFSALRIAEILLAKHSVVEMKEVGDLLKRVIYEKSYAQKQLDEILDSICANVNDIRNNLKAVVVDHVSTLLSPTLIQERMQGMQNMMRTAVRLRDLAKRYNLCVVVVNNATETESGELEPSLGPWWISIPDTRLLVRPIDDNLFSVQLLRSVRADCDTSVTFSIGAQGLLSPCDDNLRLKIMRQYTEYDLVQRTIPPPDNPSNRQLCWLNSKCRMNGMHYSSGPKKKRQASLGSDGERTDDDSLSCGGDDRSSSHSPNDVHISDGEERVGRLYSNGQLKFSVDNILRPDFGCHSRSLMIASCVKSHSFAPFSSPTSEPSCTLSKSYPDFAGSNGISVPSLPPVLWPAWVYCTRYSDRPSSVSLCHCVANWETKDNQWLVNLPTPFYTSSSCDRTVHLFLKRSIRKGPSSDSVNCHCNHNHIMLGQQPSMFVPCCCHPKTLPTVNGPPPPSTTMTGTYGPRSRRTRRKAKGAEKRPRTAFTSKQLDRLRCEFQENRYLTEKRRQELACELGLNESQIKIWFQVCFAHFYHKH</sequence>
<protein>
    <recommendedName>
        <fullName evidence="9">Homeobox domain-containing protein</fullName>
    </recommendedName>
</protein>
<dbReference type="InterPro" id="IPR003593">
    <property type="entry name" value="AAA+_ATPase"/>
</dbReference>
<dbReference type="SUPFAM" id="SSF52540">
    <property type="entry name" value="P-loop containing nucleoside triphosphate hydrolases"/>
    <property type="match status" value="1"/>
</dbReference>
<evidence type="ECO:0000256" key="5">
    <source>
        <dbReference type="SAM" id="MobiDB-lite"/>
    </source>
</evidence>
<dbReference type="PANTHER" id="PTHR46457:SF1">
    <property type="entry name" value="DNA REPAIR PROTEIN RAD51 HOMOLOG 4"/>
    <property type="match status" value="1"/>
</dbReference>
<dbReference type="Pfam" id="PF00046">
    <property type="entry name" value="Homeodomain"/>
    <property type="match status" value="1"/>
</dbReference>
<dbReference type="GO" id="GO:0007131">
    <property type="term" value="P:reciprocal meiotic recombination"/>
    <property type="evidence" value="ECO:0007669"/>
    <property type="project" value="TreeGrafter"/>
</dbReference>
<name>A0A085N5Z7_9BILA</name>
<evidence type="ECO:0000256" key="2">
    <source>
        <dbReference type="ARBA" id="ARBA00023242"/>
    </source>
</evidence>
<dbReference type="SMART" id="SM00389">
    <property type="entry name" value="HOX"/>
    <property type="match status" value="1"/>
</dbReference>
<dbReference type="GO" id="GO:0003697">
    <property type="term" value="F:single-stranded DNA binding"/>
    <property type="evidence" value="ECO:0007669"/>
    <property type="project" value="TreeGrafter"/>
</dbReference>
<dbReference type="InterPro" id="IPR020588">
    <property type="entry name" value="RecA_ATP-bd"/>
</dbReference>
<dbReference type="InterPro" id="IPR051988">
    <property type="entry name" value="HRR_RAD51_Paralog"/>
</dbReference>
<dbReference type="SMART" id="SM00382">
    <property type="entry name" value="AAA"/>
    <property type="match status" value="1"/>
</dbReference>
<dbReference type="PROSITE" id="PS50071">
    <property type="entry name" value="HOMEOBOX_2"/>
    <property type="match status" value="1"/>
</dbReference>
<dbReference type="SUPFAM" id="SSF46689">
    <property type="entry name" value="Homeodomain-like"/>
    <property type="match status" value="1"/>
</dbReference>
<evidence type="ECO:0000256" key="4">
    <source>
        <dbReference type="RuleBase" id="RU000682"/>
    </source>
</evidence>
<dbReference type="GO" id="GO:0000724">
    <property type="term" value="P:double-strand break repair via homologous recombination"/>
    <property type="evidence" value="ECO:0007669"/>
    <property type="project" value="TreeGrafter"/>
</dbReference>
<dbReference type="GO" id="GO:0005815">
    <property type="term" value="C:microtubule organizing center"/>
    <property type="evidence" value="ECO:0007669"/>
    <property type="project" value="TreeGrafter"/>
</dbReference>
<dbReference type="InterPro" id="IPR013632">
    <property type="entry name" value="Rad51_C"/>
</dbReference>
<feature type="region of interest" description="Disordered" evidence="5">
    <location>
        <begin position="561"/>
        <end position="593"/>
    </location>
</feature>